<dbReference type="GO" id="GO:0017056">
    <property type="term" value="F:structural constituent of nuclear pore"/>
    <property type="evidence" value="ECO:0007669"/>
    <property type="project" value="TreeGrafter"/>
</dbReference>
<dbReference type="EMBL" id="JARKHS020009313">
    <property type="protein sequence ID" value="KAK8779973.1"/>
    <property type="molecule type" value="Genomic_DNA"/>
</dbReference>
<dbReference type="FunFam" id="1.10.10.2360:FF:000001">
    <property type="entry name" value="Nuclear pore complex protein Nup98-Nup96"/>
    <property type="match status" value="1"/>
</dbReference>
<dbReference type="GO" id="GO:0051028">
    <property type="term" value="P:mRNA transport"/>
    <property type="evidence" value="ECO:0007669"/>
    <property type="project" value="UniProtKB-KW"/>
</dbReference>
<gene>
    <name evidence="12" type="ORF">V5799_018689</name>
</gene>
<dbReference type="GO" id="GO:0003723">
    <property type="term" value="F:RNA binding"/>
    <property type="evidence" value="ECO:0007669"/>
    <property type="project" value="TreeGrafter"/>
</dbReference>
<name>A0AAQ4EZT4_AMBAM</name>
<evidence type="ECO:0000313" key="12">
    <source>
        <dbReference type="EMBL" id="KAK8779973.1"/>
    </source>
</evidence>
<keyword evidence="8" id="KW-0811">Translocation</keyword>
<evidence type="ECO:0000256" key="8">
    <source>
        <dbReference type="ARBA" id="ARBA00023010"/>
    </source>
</evidence>
<dbReference type="InterPro" id="IPR037665">
    <property type="entry name" value="Nucleoporin_S59-like"/>
</dbReference>
<dbReference type="PANTHER" id="PTHR23198">
    <property type="entry name" value="NUCLEOPORIN"/>
    <property type="match status" value="1"/>
</dbReference>
<dbReference type="AlphaFoldDB" id="A0AAQ4EZT4"/>
<keyword evidence="10" id="KW-0539">Nucleus</keyword>
<keyword evidence="6" id="KW-0509">mRNA transport</keyword>
<dbReference type="GO" id="GO:0006606">
    <property type="term" value="P:protein import into nucleus"/>
    <property type="evidence" value="ECO:0007669"/>
    <property type="project" value="TreeGrafter"/>
</dbReference>
<dbReference type="Pfam" id="PF21240">
    <property type="entry name" value="Nup98_GLEBS"/>
    <property type="match status" value="1"/>
</dbReference>
<dbReference type="GO" id="GO:0034398">
    <property type="term" value="P:telomere tethering at nuclear periphery"/>
    <property type="evidence" value="ECO:0007669"/>
    <property type="project" value="TreeGrafter"/>
</dbReference>
<dbReference type="GO" id="GO:0031965">
    <property type="term" value="C:nuclear membrane"/>
    <property type="evidence" value="ECO:0007669"/>
    <property type="project" value="UniProtKB-SubCell"/>
</dbReference>
<feature type="region of interest" description="Disordered" evidence="11">
    <location>
        <begin position="63"/>
        <end position="89"/>
    </location>
</feature>
<evidence type="ECO:0000256" key="3">
    <source>
        <dbReference type="ARBA" id="ARBA00008926"/>
    </source>
</evidence>
<dbReference type="GO" id="GO:0000973">
    <property type="term" value="P:post-transcriptional tethering of RNA polymerase II gene DNA at nuclear periphery"/>
    <property type="evidence" value="ECO:0007669"/>
    <property type="project" value="TreeGrafter"/>
</dbReference>
<evidence type="ECO:0000256" key="11">
    <source>
        <dbReference type="SAM" id="MobiDB-lite"/>
    </source>
</evidence>
<comment type="similarity">
    <text evidence="3">Belongs to the nucleoporin GLFG family.</text>
</comment>
<organism evidence="12 13">
    <name type="scientific">Amblyomma americanum</name>
    <name type="common">Lone star tick</name>
    <dbReference type="NCBI Taxonomy" id="6943"/>
    <lineage>
        <taxon>Eukaryota</taxon>
        <taxon>Metazoa</taxon>
        <taxon>Ecdysozoa</taxon>
        <taxon>Arthropoda</taxon>
        <taxon>Chelicerata</taxon>
        <taxon>Arachnida</taxon>
        <taxon>Acari</taxon>
        <taxon>Parasitiformes</taxon>
        <taxon>Ixodida</taxon>
        <taxon>Ixodoidea</taxon>
        <taxon>Ixodidae</taxon>
        <taxon>Amblyomminae</taxon>
        <taxon>Amblyomma</taxon>
    </lineage>
</organism>
<dbReference type="PANTHER" id="PTHR23198:SF6">
    <property type="entry name" value="NUCLEAR PORE COMPLEX PROTEIN NUP98-NUP96"/>
    <property type="match status" value="1"/>
</dbReference>
<keyword evidence="7" id="KW-0653">Protein transport</keyword>
<keyword evidence="9" id="KW-0906">Nuclear pore complex</keyword>
<evidence type="ECO:0000256" key="2">
    <source>
        <dbReference type="ARBA" id="ARBA00004620"/>
    </source>
</evidence>
<sequence length="440" mass="45931">MATFRTGGNDRARSQRSPHHGGFEGGPVAISTAIKYEPPAGTGTTMKSSSLNAGLQFQGNSVASEKAGDQAGPVGLGTTSLQKSSSSSAQDTRLLAINIEVTQSKPFIDLSTTGFGAGSVTISATIKYEPPTGTGTIINSGASSTGLQLQYHGANQKGEDQTGVAKSGATSLGRYIAGCQASQPSAFNFGATLNTPFINSATAGSHVPAGGSFFGQTAQSPHIFGARTGYGMTTLPSTSAFSNGTSWGTTGNSVFGQPHQMEPLLGGHVSTQKADQVGLSKFSAQMPTSSSQACEQSLLKFGASQDMPPRFNGSPTSTYGAYSRTVGTTVKFKPPVGTDTRMMNGISSTVSTSHQCITIMKEYENWSLEELRLEDYAANRKWGDQTVLAKFGATSPAGYNATSHAGRQSAFNFGATQNIPFFGADLHCFWSILSDCWHHN</sequence>
<dbReference type="GO" id="GO:0008139">
    <property type="term" value="F:nuclear localization sequence binding"/>
    <property type="evidence" value="ECO:0007669"/>
    <property type="project" value="TreeGrafter"/>
</dbReference>
<feature type="region of interest" description="Disordered" evidence="11">
    <location>
        <begin position="1"/>
        <end position="27"/>
    </location>
</feature>
<evidence type="ECO:0000256" key="4">
    <source>
        <dbReference type="ARBA" id="ARBA00013472"/>
    </source>
</evidence>
<dbReference type="Proteomes" id="UP001321473">
    <property type="component" value="Unassembled WGS sequence"/>
</dbReference>
<evidence type="ECO:0000313" key="13">
    <source>
        <dbReference type="Proteomes" id="UP001321473"/>
    </source>
</evidence>
<comment type="subcellular location">
    <subcellularLocation>
        <location evidence="2">Nucleus membrane</location>
        <topology evidence="2">Peripheral membrane protein</topology>
        <orientation evidence="2">Nucleoplasmic side</orientation>
    </subcellularLocation>
    <subcellularLocation>
        <location evidence="1">Nucleus</location>
        <location evidence="1">Nuclear pore complex</location>
    </subcellularLocation>
</comment>
<accession>A0AAQ4EZT4</accession>
<reference evidence="12 13" key="1">
    <citation type="journal article" date="2023" name="Arcadia Sci">
        <title>De novo assembly of a long-read Amblyomma americanum tick genome.</title>
        <authorList>
            <person name="Chou S."/>
            <person name="Poskanzer K.E."/>
            <person name="Rollins M."/>
            <person name="Thuy-Boun P.S."/>
        </authorList>
    </citation>
    <scope>NUCLEOTIDE SEQUENCE [LARGE SCALE GENOMIC DNA]</scope>
    <source>
        <strain evidence="12">F_SG_1</strain>
        <tissue evidence="12">Salivary glands</tissue>
    </source>
</reference>
<evidence type="ECO:0000256" key="9">
    <source>
        <dbReference type="ARBA" id="ARBA00023132"/>
    </source>
</evidence>
<evidence type="ECO:0000256" key="10">
    <source>
        <dbReference type="ARBA" id="ARBA00023242"/>
    </source>
</evidence>
<proteinExistence type="inferred from homology"/>
<keyword evidence="13" id="KW-1185">Reference proteome</keyword>
<dbReference type="GO" id="GO:0006405">
    <property type="term" value="P:RNA export from nucleus"/>
    <property type="evidence" value="ECO:0007669"/>
    <property type="project" value="TreeGrafter"/>
</dbReference>
<dbReference type="GO" id="GO:0044614">
    <property type="term" value="C:nuclear pore cytoplasmic filaments"/>
    <property type="evidence" value="ECO:0007669"/>
    <property type="project" value="TreeGrafter"/>
</dbReference>
<evidence type="ECO:0000256" key="1">
    <source>
        <dbReference type="ARBA" id="ARBA00004567"/>
    </source>
</evidence>
<evidence type="ECO:0000256" key="6">
    <source>
        <dbReference type="ARBA" id="ARBA00022816"/>
    </source>
</evidence>
<evidence type="ECO:0000256" key="5">
    <source>
        <dbReference type="ARBA" id="ARBA00022448"/>
    </source>
</evidence>
<dbReference type="Gene3D" id="1.10.10.2360">
    <property type="match status" value="1"/>
</dbReference>
<keyword evidence="5" id="KW-0813">Transport</keyword>
<protein>
    <recommendedName>
        <fullName evidence="4">Nuclear pore complex protein Nup98-Nup96</fullName>
    </recommendedName>
</protein>
<evidence type="ECO:0000256" key="7">
    <source>
        <dbReference type="ARBA" id="ARBA00022927"/>
    </source>
</evidence>
<comment type="caution">
    <text evidence="12">The sequence shown here is derived from an EMBL/GenBank/DDBJ whole genome shotgun (WGS) entry which is preliminary data.</text>
</comment>